<evidence type="ECO:0000256" key="10">
    <source>
        <dbReference type="ARBA" id="ARBA00023012"/>
    </source>
</evidence>
<dbReference type="SMART" id="SM01231">
    <property type="entry name" value="H-kinase_dim"/>
    <property type="match status" value="1"/>
</dbReference>
<keyword evidence="8 16" id="KW-0418">Kinase</keyword>
<dbReference type="GO" id="GO:0005737">
    <property type="term" value="C:cytoplasm"/>
    <property type="evidence" value="ECO:0007669"/>
    <property type="project" value="InterPro"/>
</dbReference>
<evidence type="ECO:0000256" key="12">
    <source>
        <dbReference type="PROSITE-ProRule" id="PRU00110"/>
    </source>
</evidence>
<sequence length="632" mass="67239">MTDPDAMTMFRAEAEALVDSLQDRLLALKAAPGDRALIDSVFRDLHTLKGTGAMFGRADIAGFLHDFESAFEAVRDGSATVDTELVTISLAARDHVAALLDGADGDGQAILDRLATRLGAPATGGARTSSRRIRFFMPPDTLALGGRPDFVLDELRRLGARNIRALTGEVPPLPELDPLQLHLGWEADIDTAVTEEQIRAAFLFHEDGLRLEIGTPGSAPIAPEPAEAEPVAAAAAPPTGSSSGALMRVPAERLDDIMDRVGELVIAEARLVELAARLAEPGLIAVAEDIQRLTTAMRDTTMSIRMTPIRAITGRFRRLAHDLTEATGKPISFVAEGEETELDKTVVERLTEPLMHIIRNAADHGLEATETRRAMGKPEVGHIRLSARHAGAEVLISLSDDGRGLDRDAIRARARERGLPGTADLPDDAIPTLIFEPGFSTATEVTELSGRGVGMDVVRRTIDSLRGSIEVDSEPGHGTTVTLRLPLTLAIIDGLLIEVAGERFVIPLAAVEEIVELPAAIAECETGNAFLDIRDSLVPFLRLRHLLQSPGTPGPHQKVVVVTSSDGHVGLVVDRIIGSNQTVIKQLSPLHAALKAFSGATILGDGSVALILDVPQLVARGRADADTGQEAA</sequence>
<dbReference type="SUPFAM" id="SSF47226">
    <property type="entry name" value="Histidine-containing phosphotransfer domain, HPT domain"/>
    <property type="match status" value="1"/>
</dbReference>
<dbReference type="InterPro" id="IPR051315">
    <property type="entry name" value="Bact_Chemotaxis_CheA"/>
</dbReference>
<dbReference type="InterPro" id="IPR036641">
    <property type="entry name" value="HPT_dom_sf"/>
</dbReference>
<dbReference type="InterPro" id="IPR036061">
    <property type="entry name" value="CheW-like_dom_sf"/>
</dbReference>
<protein>
    <recommendedName>
        <fullName evidence="3">Chemotaxis protein CheA</fullName>
        <ecNumber evidence="2">2.7.13.3</ecNumber>
    </recommendedName>
</protein>
<comment type="catalytic activity">
    <reaction evidence="1">
        <text>ATP + protein L-histidine = ADP + protein N-phospho-L-histidine.</text>
        <dbReference type="EC" id="2.7.13.3"/>
    </reaction>
</comment>
<evidence type="ECO:0000259" key="15">
    <source>
        <dbReference type="PROSITE" id="PS50894"/>
    </source>
</evidence>
<dbReference type="CDD" id="cd16916">
    <property type="entry name" value="HATPase_CheA-like"/>
    <property type="match status" value="1"/>
</dbReference>
<dbReference type="EMBL" id="FOMS01000002">
    <property type="protein sequence ID" value="SFD72552.1"/>
    <property type="molecule type" value="Genomic_DNA"/>
</dbReference>
<dbReference type="Gene3D" id="2.30.30.40">
    <property type="entry name" value="SH3 Domains"/>
    <property type="match status" value="1"/>
</dbReference>
<dbReference type="Pfam" id="PF01584">
    <property type="entry name" value="CheW"/>
    <property type="match status" value="1"/>
</dbReference>
<dbReference type="Gene3D" id="1.20.120.160">
    <property type="entry name" value="HPT domain"/>
    <property type="match status" value="1"/>
</dbReference>
<dbReference type="GO" id="GO:0005524">
    <property type="term" value="F:ATP binding"/>
    <property type="evidence" value="ECO:0007669"/>
    <property type="project" value="UniProtKB-KW"/>
</dbReference>
<dbReference type="InterPro" id="IPR003594">
    <property type="entry name" value="HATPase_dom"/>
</dbReference>
<organism evidence="16 17">
    <name type="scientific">Roseivivax sediminis</name>
    <dbReference type="NCBI Taxonomy" id="936889"/>
    <lineage>
        <taxon>Bacteria</taxon>
        <taxon>Pseudomonadati</taxon>
        <taxon>Pseudomonadota</taxon>
        <taxon>Alphaproteobacteria</taxon>
        <taxon>Rhodobacterales</taxon>
        <taxon>Roseobacteraceae</taxon>
        <taxon>Roseivivax</taxon>
    </lineage>
</organism>
<evidence type="ECO:0000256" key="9">
    <source>
        <dbReference type="ARBA" id="ARBA00022840"/>
    </source>
</evidence>
<evidence type="ECO:0000313" key="16">
    <source>
        <dbReference type="EMBL" id="SFD72552.1"/>
    </source>
</evidence>
<proteinExistence type="predicted"/>
<keyword evidence="4" id="KW-0145">Chemotaxis</keyword>
<dbReference type="InterPro" id="IPR002545">
    <property type="entry name" value="CheW-lke_dom"/>
</dbReference>
<evidence type="ECO:0000256" key="6">
    <source>
        <dbReference type="ARBA" id="ARBA00022679"/>
    </source>
</evidence>
<dbReference type="Proteomes" id="UP000325289">
    <property type="component" value="Unassembled WGS sequence"/>
</dbReference>
<dbReference type="Gene3D" id="1.10.287.560">
    <property type="entry name" value="Histidine kinase CheA-like, homodimeric domain"/>
    <property type="match status" value="1"/>
</dbReference>
<dbReference type="InterPro" id="IPR005467">
    <property type="entry name" value="His_kinase_dom"/>
</dbReference>
<dbReference type="Pfam" id="PF02518">
    <property type="entry name" value="HATPase_c"/>
    <property type="match status" value="1"/>
</dbReference>
<evidence type="ECO:0000256" key="4">
    <source>
        <dbReference type="ARBA" id="ARBA00022500"/>
    </source>
</evidence>
<evidence type="ECO:0000256" key="2">
    <source>
        <dbReference type="ARBA" id="ARBA00012438"/>
    </source>
</evidence>
<dbReference type="SUPFAM" id="SSF50341">
    <property type="entry name" value="CheW-like"/>
    <property type="match status" value="1"/>
</dbReference>
<keyword evidence="17" id="KW-1185">Reference proteome</keyword>
<dbReference type="PANTHER" id="PTHR43395">
    <property type="entry name" value="SENSOR HISTIDINE KINASE CHEA"/>
    <property type="match status" value="1"/>
</dbReference>
<evidence type="ECO:0000256" key="11">
    <source>
        <dbReference type="ARBA" id="ARBA00035100"/>
    </source>
</evidence>
<dbReference type="PROSITE" id="PS50894">
    <property type="entry name" value="HPT"/>
    <property type="match status" value="1"/>
</dbReference>
<evidence type="ECO:0000256" key="5">
    <source>
        <dbReference type="ARBA" id="ARBA00022553"/>
    </source>
</evidence>
<dbReference type="PRINTS" id="PR00344">
    <property type="entry name" value="BCTRLSENSOR"/>
</dbReference>
<evidence type="ECO:0000256" key="1">
    <source>
        <dbReference type="ARBA" id="ARBA00000085"/>
    </source>
</evidence>
<dbReference type="EC" id="2.7.13.3" evidence="2"/>
<comment type="function">
    <text evidence="11">Involved in the transmission of sensory signals from the chemoreceptors to the flagellar motors. CheA is autophosphorylated; it can transfer its phosphate group to either CheB or CheY.</text>
</comment>
<keyword evidence="9" id="KW-0067">ATP-binding</keyword>
<dbReference type="Gene3D" id="3.30.565.10">
    <property type="entry name" value="Histidine kinase-like ATPase, C-terminal domain"/>
    <property type="match status" value="1"/>
</dbReference>
<feature type="domain" description="CheW-like" evidence="14">
    <location>
        <begin position="491"/>
        <end position="623"/>
    </location>
</feature>
<dbReference type="InterPro" id="IPR008207">
    <property type="entry name" value="Sig_transdc_His_kin_Hpt_dom"/>
</dbReference>
<feature type="domain" description="Histidine kinase" evidence="13">
    <location>
        <begin position="286"/>
        <end position="489"/>
    </location>
</feature>
<keyword evidence="10" id="KW-0902">Two-component regulatory system</keyword>
<reference evidence="16 17" key="1">
    <citation type="submission" date="2016-10" db="EMBL/GenBank/DDBJ databases">
        <authorList>
            <person name="Varghese N."/>
            <person name="Submissions S."/>
        </authorList>
    </citation>
    <scope>NUCLEOTIDE SEQUENCE [LARGE SCALE GENOMIC DNA]</scope>
    <source>
        <strain evidence="17">YIM D21,KCTC 23444,ACCC 10710</strain>
    </source>
</reference>
<evidence type="ECO:0000259" key="14">
    <source>
        <dbReference type="PROSITE" id="PS50851"/>
    </source>
</evidence>
<dbReference type="PROSITE" id="PS50851">
    <property type="entry name" value="CHEW"/>
    <property type="match status" value="1"/>
</dbReference>
<dbReference type="SMART" id="SM00387">
    <property type="entry name" value="HATPase_c"/>
    <property type="match status" value="1"/>
</dbReference>
<evidence type="ECO:0000256" key="7">
    <source>
        <dbReference type="ARBA" id="ARBA00022741"/>
    </source>
</evidence>
<dbReference type="GO" id="GO:0006935">
    <property type="term" value="P:chemotaxis"/>
    <property type="evidence" value="ECO:0007669"/>
    <property type="project" value="UniProtKB-KW"/>
</dbReference>
<evidence type="ECO:0000256" key="8">
    <source>
        <dbReference type="ARBA" id="ARBA00022777"/>
    </source>
</evidence>
<dbReference type="RefSeq" id="WP_149754810.1">
    <property type="nucleotide sequence ID" value="NZ_FOMS01000002.1"/>
</dbReference>
<name>A0A1I1UNX4_9RHOB</name>
<dbReference type="SMART" id="SM00073">
    <property type="entry name" value="HPT"/>
    <property type="match status" value="1"/>
</dbReference>
<dbReference type="InterPro" id="IPR004358">
    <property type="entry name" value="Sig_transdc_His_kin-like_C"/>
</dbReference>
<dbReference type="Pfam" id="PF02895">
    <property type="entry name" value="H-kinase_dim"/>
    <property type="match status" value="1"/>
</dbReference>
<accession>A0A1I1UNX4</accession>
<dbReference type="CDD" id="cd00088">
    <property type="entry name" value="HPT"/>
    <property type="match status" value="1"/>
</dbReference>
<dbReference type="InterPro" id="IPR036890">
    <property type="entry name" value="HATPase_C_sf"/>
</dbReference>
<dbReference type="InterPro" id="IPR004105">
    <property type="entry name" value="CheA-like_dim"/>
</dbReference>
<dbReference type="PANTHER" id="PTHR43395:SF10">
    <property type="entry name" value="CHEMOTAXIS PROTEIN CHEA"/>
    <property type="match status" value="1"/>
</dbReference>
<feature type="modified residue" description="Phosphohistidine" evidence="12">
    <location>
        <position position="46"/>
    </location>
</feature>
<keyword evidence="6" id="KW-0808">Transferase</keyword>
<dbReference type="SUPFAM" id="SSF55874">
    <property type="entry name" value="ATPase domain of HSP90 chaperone/DNA topoisomerase II/histidine kinase"/>
    <property type="match status" value="1"/>
</dbReference>
<dbReference type="AlphaFoldDB" id="A0A1I1UNX4"/>
<dbReference type="CDD" id="cd00731">
    <property type="entry name" value="CheA_reg"/>
    <property type="match status" value="1"/>
</dbReference>
<feature type="domain" description="HPt" evidence="15">
    <location>
        <begin position="1"/>
        <end position="103"/>
    </location>
</feature>
<dbReference type="Pfam" id="PF01627">
    <property type="entry name" value="Hpt"/>
    <property type="match status" value="1"/>
</dbReference>
<dbReference type="FunFam" id="3.30.565.10:FF:000016">
    <property type="entry name" value="Chemotaxis protein CheA, putative"/>
    <property type="match status" value="1"/>
</dbReference>
<evidence type="ECO:0000259" key="13">
    <source>
        <dbReference type="PROSITE" id="PS50109"/>
    </source>
</evidence>
<evidence type="ECO:0000256" key="3">
    <source>
        <dbReference type="ARBA" id="ARBA00021495"/>
    </source>
</evidence>
<keyword evidence="7" id="KW-0547">Nucleotide-binding</keyword>
<keyword evidence="5 12" id="KW-0597">Phosphoprotein</keyword>
<dbReference type="PROSITE" id="PS50109">
    <property type="entry name" value="HIS_KIN"/>
    <property type="match status" value="1"/>
</dbReference>
<evidence type="ECO:0000313" key="17">
    <source>
        <dbReference type="Proteomes" id="UP000325289"/>
    </source>
</evidence>
<dbReference type="InterPro" id="IPR037006">
    <property type="entry name" value="CheA-like_homodim_sf"/>
</dbReference>
<dbReference type="InterPro" id="IPR036097">
    <property type="entry name" value="HisK_dim/P_sf"/>
</dbReference>
<dbReference type="GO" id="GO:0000155">
    <property type="term" value="F:phosphorelay sensor kinase activity"/>
    <property type="evidence" value="ECO:0007669"/>
    <property type="project" value="InterPro"/>
</dbReference>
<dbReference type="SMART" id="SM00260">
    <property type="entry name" value="CheW"/>
    <property type="match status" value="1"/>
</dbReference>
<dbReference type="SUPFAM" id="SSF47384">
    <property type="entry name" value="Homodimeric domain of signal transducing histidine kinase"/>
    <property type="match status" value="1"/>
</dbReference>
<dbReference type="OrthoDB" id="9803176at2"/>
<gene>
    <name evidence="16" type="ORF">SAMN04515678_102446</name>
</gene>